<reference evidence="1" key="2">
    <citation type="journal article" date="2020" name="Microorganisms">
        <title>Osmotic Adaptation and Compatible Solute Biosynthesis of Phototrophic Bacteria as Revealed from Genome Analyses.</title>
        <authorList>
            <person name="Imhoff J.F."/>
            <person name="Rahn T."/>
            <person name="Kunzel S."/>
            <person name="Keller A."/>
            <person name="Neulinger S.C."/>
        </authorList>
    </citation>
    <scope>NUCLEOTIDE SEQUENCE</scope>
    <source>
        <strain evidence="1">DSM 11080</strain>
    </source>
</reference>
<name>A0AAJ0XCC5_9GAMM</name>
<accession>A0AAJ0XCC5</accession>
<dbReference type="Proteomes" id="UP001296776">
    <property type="component" value="Unassembled WGS sequence"/>
</dbReference>
<evidence type="ECO:0000313" key="1">
    <source>
        <dbReference type="EMBL" id="MBK1707283.1"/>
    </source>
</evidence>
<protein>
    <submittedName>
        <fullName evidence="1">Uncharacterized protein</fullName>
    </submittedName>
</protein>
<dbReference type="AlphaFoldDB" id="A0AAJ0XCC5"/>
<evidence type="ECO:0000313" key="2">
    <source>
        <dbReference type="Proteomes" id="UP001296776"/>
    </source>
</evidence>
<gene>
    <name evidence="1" type="ORF">CKO40_22810</name>
</gene>
<sequence>MIKATEFSKLNWHDAELLDIKIDRRNPGERDQVIINVRWPTDEQSELVFSDCYELEAKMNFGVIAPESILDASLIDDSQGLDEVRMKWAHTGVDLGDLKCFEIRTNSTNSLLRIYALSYSF</sequence>
<dbReference type="EMBL" id="NRSJ01000077">
    <property type="protein sequence ID" value="MBK1707283.1"/>
    <property type="molecule type" value="Genomic_DNA"/>
</dbReference>
<comment type="caution">
    <text evidence="1">The sequence shown here is derived from an EMBL/GenBank/DDBJ whole genome shotgun (WGS) entry which is preliminary data.</text>
</comment>
<proteinExistence type="predicted"/>
<organism evidence="1 2">
    <name type="scientific">Halochromatium glycolicum</name>
    <dbReference type="NCBI Taxonomy" id="85075"/>
    <lineage>
        <taxon>Bacteria</taxon>
        <taxon>Pseudomonadati</taxon>
        <taxon>Pseudomonadota</taxon>
        <taxon>Gammaproteobacteria</taxon>
        <taxon>Chromatiales</taxon>
        <taxon>Chromatiaceae</taxon>
        <taxon>Halochromatium</taxon>
    </lineage>
</organism>
<dbReference type="RefSeq" id="WP_200348766.1">
    <property type="nucleotide sequence ID" value="NZ_NRSJ01000077.1"/>
</dbReference>
<keyword evidence="2" id="KW-1185">Reference proteome</keyword>
<reference evidence="1" key="1">
    <citation type="submission" date="2017-08" db="EMBL/GenBank/DDBJ databases">
        <authorList>
            <person name="Imhoff J.F."/>
            <person name="Rahn T."/>
            <person name="Kuenzel S."/>
            <person name="Neulinger S.C."/>
        </authorList>
    </citation>
    <scope>NUCLEOTIDE SEQUENCE</scope>
    <source>
        <strain evidence="1">DSM 11080</strain>
    </source>
</reference>